<dbReference type="PROSITE" id="PS50887">
    <property type="entry name" value="GGDEF"/>
    <property type="match status" value="1"/>
</dbReference>
<dbReference type="InterPro" id="IPR000160">
    <property type="entry name" value="GGDEF_dom"/>
</dbReference>
<dbReference type="Gene3D" id="3.30.70.270">
    <property type="match status" value="1"/>
</dbReference>
<dbReference type="NCBIfam" id="TIGR00229">
    <property type="entry name" value="sensory_box"/>
    <property type="match status" value="2"/>
</dbReference>
<dbReference type="InterPro" id="IPR007895">
    <property type="entry name" value="MASE1"/>
</dbReference>
<evidence type="ECO:0000256" key="5">
    <source>
        <dbReference type="ARBA" id="ARBA00022989"/>
    </source>
</evidence>
<dbReference type="STRING" id="980561.A1359_11015"/>
<feature type="transmembrane region" description="Helical" evidence="7">
    <location>
        <begin position="53"/>
        <end position="73"/>
    </location>
</feature>
<evidence type="ECO:0000256" key="4">
    <source>
        <dbReference type="ARBA" id="ARBA00022692"/>
    </source>
</evidence>
<evidence type="ECO:0008006" key="13">
    <source>
        <dbReference type="Google" id="ProtNLM"/>
    </source>
</evidence>
<dbReference type="Pfam" id="PF00990">
    <property type="entry name" value="GGDEF"/>
    <property type="match status" value="1"/>
</dbReference>
<feature type="domain" description="PAS" evidence="8">
    <location>
        <begin position="276"/>
        <end position="346"/>
    </location>
</feature>
<organism evidence="11 12">
    <name type="scientific">Methylomonas lenta</name>
    <dbReference type="NCBI Taxonomy" id="980561"/>
    <lineage>
        <taxon>Bacteria</taxon>
        <taxon>Pseudomonadati</taxon>
        <taxon>Pseudomonadota</taxon>
        <taxon>Gammaproteobacteria</taxon>
        <taxon>Methylococcales</taxon>
        <taxon>Methylococcaceae</taxon>
        <taxon>Methylomonas</taxon>
    </lineage>
</organism>
<accession>A0A177N8G8</accession>
<keyword evidence="5 7" id="KW-1133">Transmembrane helix</keyword>
<gene>
    <name evidence="11" type="ORF">A1359_11015</name>
</gene>
<feature type="transmembrane region" description="Helical" evidence="7">
    <location>
        <begin position="162"/>
        <end position="183"/>
    </location>
</feature>
<dbReference type="AlphaFoldDB" id="A0A177N8G8"/>
<dbReference type="CDD" id="cd01949">
    <property type="entry name" value="GGDEF"/>
    <property type="match status" value="1"/>
</dbReference>
<reference evidence="11 12" key="1">
    <citation type="submission" date="2016-03" db="EMBL/GenBank/DDBJ databases">
        <authorList>
            <person name="Ploux O."/>
        </authorList>
    </citation>
    <scope>NUCLEOTIDE SEQUENCE [LARGE SCALE GENOMIC DNA]</scope>
    <source>
        <strain evidence="11 12">R-45370</strain>
    </source>
</reference>
<evidence type="ECO:0000256" key="2">
    <source>
        <dbReference type="ARBA" id="ARBA00004651"/>
    </source>
</evidence>
<dbReference type="Pfam" id="PF00563">
    <property type="entry name" value="EAL"/>
    <property type="match status" value="1"/>
</dbReference>
<dbReference type="InterPro" id="IPR001610">
    <property type="entry name" value="PAC"/>
</dbReference>
<dbReference type="SMART" id="SM00086">
    <property type="entry name" value="PAC"/>
    <property type="match status" value="2"/>
</dbReference>
<dbReference type="SUPFAM" id="SSF55785">
    <property type="entry name" value="PYP-like sensor domain (PAS domain)"/>
    <property type="match status" value="2"/>
</dbReference>
<dbReference type="Proteomes" id="UP000078476">
    <property type="component" value="Unassembled WGS sequence"/>
</dbReference>
<dbReference type="GO" id="GO:0005886">
    <property type="term" value="C:plasma membrane"/>
    <property type="evidence" value="ECO:0007669"/>
    <property type="project" value="UniProtKB-SubCell"/>
</dbReference>
<comment type="caution">
    <text evidence="11">The sequence shown here is derived from an EMBL/GenBank/DDBJ whole genome shotgun (WGS) entry which is preliminary data.</text>
</comment>
<dbReference type="GO" id="GO:0003824">
    <property type="term" value="F:catalytic activity"/>
    <property type="evidence" value="ECO:0007669"/>
    <property type="project" value="UniProtKB-ARBA"/>
</dbReference>
<keyword evidence="3" id="KW-1003">Cell membrane</keyword>
<evidence type="ECO:0000313" key="11">
    <source>
        <dbReference type="EMBL" id="OAI14346.1"/>
    </source>
</evidence>
<dbReference type="CDD" id="cd00130">
    <property type="entry name" value="PAS"/>
    <property type="match status" value="2"/>
</dbReference>
<evidence type="ECO:0000259" key="10">
    <source>
        <dbReference type="PROSITE" id="PS50887"/>
    </source>
</evidence>
<feature type="transmembrane region" description="Helical" evidence="7">
    <location>
        <begin position="12"/>
        <end position="33"/>
    </location>
</feature>
<proteinExistence type="predicted"/>
<dbReference type="CDD" id="cd01948">
    <property type="entry name" value="EAL"/>
    <property type="match status" value="1"/>
</dbReference>
<dbReference type="NCBIfam" id="TIGR00254">
    <property type="entry name" value="GGDEF"/>
    <property type="match status" value="1"/>
</dbReference>
<evidence type="ECO:0000259" key="9">
    <source>
        <dbReference type="PROSITE" id="PS50883"/>
    </source>
</evidence>
<dbReference type="SUPFAM" id="SSF55073">
    <property type="entry name" value="Nucleotide cyclase"/>
    <property type="match status" value="1"/>
</dbReference>
<keyword evidence="12" id="KW-1185">Reference proteome</keyword>
<dbReference type="Pfam" id="PF05231">
    <property type="entry name" value="MASE1"/>
    <property type="match status" value="1"/>
</dbReference>
<comment type="cofactor">
    <cofactor evidence="1">
        <name>Mg(2+)</name>
        <dbReference type="ChEBI" id="CHEBI:18420"/>
    </cofactor>
</comment>
<feature type="domain" description="PAS" evidence="8">
    <location>
        <begin position="391"/>
        <end position="438"/>
    </location>
</feature>
<feature type="transmembrane region" description="Helical" evidence="7">
    <location>
        <begin position="195"/>
        <end position="224"/>
    </location>
</feature>
<name>A0A177N8G8_9GAMM</name>
<sequence>MSVLSADNEYVSVFWLPSGIAFAYLLLWGKHYWPAIVIGSLASDLVMHHPMHSSVFLAFGHALSTYCAVWVFCKLKDDLDNLLNDSKDFLIILAIASITSCINALFSVLSDHYFDPNNITNSNGYGFQVWQANMLGITVGTPLILIWQQLPRGWFSQPKRILETLAFLSLTILLTSIVFLGVFHELIGWIAKGYWIFLLAIWAAFRFGCHGIVLLILYCCLTAIWGTEHGKGLFGSDIQIGLQNVWLYQLSLTLFGLLTALNLRGRQQIKQALLDKTEELDTYFHNALDLFCIADMNGYFLKMNQQWQNFLGYDLAELESKPFLEFVHPDDIAATKQAMADLMSHLPVKNFVNRYQHQDGSWHWIQWNSCTKGDLIYAAARDISEQKKTEDELRLAALVYQNSSEAMMITDAENCIISVNPAFTQCTGYAPNDVLGKNPKILSSGRQSPEFYQAMWHALNTTGRWQGEVYNRRKNSDIFVEWVIINTVFNQDGSVQRRVALFSDISEKKKSEKLIWFQANYDPLTKLPNRRLFVDRLQQELIKAQRDQLSIGLLFIDLDRFKEVNDGLGHSMGDELLIKVANRISRCVRKSDTVARLGGDEFTVIVTELKDNTDIDKIAKNILTALGQPFSLGNSQAYITGSIGIALSPVDADNFEDLIRYADQAMYAAKNKGRNAYCYFTPSMQVMMEKHLHLTQDLHIAVTENQFIVHYQPIVDLNKNQIVKAEALIRWAHPVHGLVMPNEFISVAEETGLINDMGDWIFKQSAIQAKRWRQHDPDFQISVNKSPVQFHTHDNVHNHWTDYLKNMQLPGDCVVIEITEGLLLETATQVTEKLLHYRDCGIQVAIDDFGTGYSSLAYLKQLDIDYLKIDQSFTRNIASHTSDLALCEAIIVMAHKLGIKVIAEGIETPAQCELLIQAGCDYGQGYLFSKPVAAAEFETLLTPRVSADS</sequence>
<evidence type="ECO:0000256" key="1">
    <source>
        <dbReference type="ARBA" id="ARBA00001946"/>
    </source>
</evidence>
<dbReference type="Pfam" id="PF13426">
    <property type="entry name" value="PAS_9"/>
    <property type="match status" value="1"/>
</dbReference>
<dbReference type="PANTHER" id="PTHR44757">
    <property type="entry name" value="DIGUANYLATE CYCLASE DGCP"/>
    <property type="match status" value="1"/>
</dbReference>
<dbReference type="InterPro" id="IPR029787">
    <property type="entry name" value="Nucleotide_cyclase"/>
</dbReference>
<dbReference type="EMBL" id="LUUI01000111">
    <property type="protein sequence ID" value="OAI14346.1"/>
    <property type="molecule type" value="Genomic_DNA"/>
</dbReference>
<dbReference type="SMART" id="SM00267">
    <property type="entry name" value="GGDEF"/>
    <property type="match status" value="1"/>
</dbReference>
<dbReference type="PROSITE" id="PS50112">
    <property type="entry name" value="PAS"/>
    <property type="match status" value="2"/>
</dbReference>
<feature type="domain" description="EAL" evidence="9">
    <location>
        <begin position="691"/>
        <end position="945"/>
    </location>
</feature>
<dbReference type="SMART" id="SM00091">
    <property type="entry name" value="PAS"/>
    <property type="match status" value="2"/>
</dbReference>
<dbReference type="InterPro" id="IPR043128">
    <property type="entry name" value="Rev_trsase/Diguanyl_cyclase"/>
</dbReference>
<dbReference type="SMART" id="SM00052">
    <property type="entry name" value="EAL"/>
    <property type="match status" value="1"/>
</dbReference>
<protein>
    <recommendedName>
        <fullName evidence="13">Diguanylate cyclase</fullName>
    </recommendedName>
</protein>
<dbReference type="InterPro" id="IPR035965">
    <property type="entry name" value="PAS-like_dom_sf"/>
</dbReference>
<keyword evidence="4 7" id="KW-0812">Transmembrane</keyword>
<dbReference type="OrthoDB" id="5571542at2"/>
<evidence type="ECO:0000259" key="8">
    <source>
        <dbReference type="PROSITE" id="PS50112"/>
    </source>
</evidence>
<dbReference type="InterPro" id="IPR000014">
    <property type="entry name" value="PAS"/>
</dbReference>
<evidence type="ECO:0000256" key="7">
    <source>
        <dbReference type="SAM" id="Phobius"/>
    </source>
</evidence>
<dbReference type="Gene3D" id="3.20.20.450">
    <property type="entry name" value="EAL domain"/>
    <property type="match status" value="1"/>
</dbReference>
<dbReference type="PANTHER" id="PTHR44757:SF2">
    <property type="entry name" value="BIOFILM ARCHITECTURE MAINTENANCE PROTEIN MBAA"/>
    <property type="match status" value="1"/>
</dbReference>
<dbReference type="InterPro" id="IPR001633">
    <property type="entry name" value="EAL_dom"/>
</dbReference>
<keyword evidence="6 7" id="KW-0472">Membrane</keyword>
<dbReference type="InterPro" id="IPR035919">
    <property type="entry name" value="EAL_sf"/>
</dbReference>
<dbReference type="SUPFAM" id="SSF141868">
    <property type="entry name" value="EAL domain-like"/>
    <property type="match status" value="1"/>
</dbReference>
<dbReference type="InterPro" id="IPR013655">
    <property type="entry name" value="PAS_fold_3"/>
</dbReference>
<dbReference type="InterPro" id="IPR052155">
    <property type="entry name" value="Biofilm_reg_signaling"/>
</dbReference>
<dbReference type="Gene3D" id="3.30.450.20">
    <property type="entry name" value="PAS domain"/>
    <property type="match status" value="2"/>
</dbReference>
<comment type="subcellular location">
    <subcellularLocation>
        <location evidence="2">Cell membrane</location>
        <topology evidence="2">Multi-pass membrane protein</topology>
    </subcellularLocation>
</comment>
<dbReference type="Pfam" id="PF08447">
    <property type="entry name" value="PAS_3"/>
    <property type="match status" value="1"/>
</dbReference>
<dbReference type="FunFam" id="3.30.70.270:FF:000001">
    <property type="entry name" value="Diguanylate cyclase domain protein"/>
    <property type="match status" value="1"/>
</dbReference>
<feature type="domain" description="GGDEF" evidence="10">
    <location>
        <begin position="549"/>
        <end position="682"/>
    </location>
</feature>
<feature type="transmembrane region" description="Helical" evidence="7">
    <location>
        <begin position="89"/>
        <end position="109"/>
    </location>
</feature>
<evidence type="ECO:0000256" key="3">
    <source>
        <dbReference type="ARBA" id="ARBA00022475"/>
    </source>
</evidence>
<evidence type="ECO:0000256" key="6">
    <source>
        <dbReference type="ARBA" id="ARBA00023136"/>
    </source>
</evidence>
<feature type="transmembrane region" description="Helical" evidence="7">
    <location>
        <begin position="129"/>
        <end position="150"/>
    </location>
</feature>
<dbReference type="PROSITE" id="PS50883">
    <property type="entry name" value="EAL"/>
    <property type="match status" value="1"/>
</dbReference>
<evidence type="ECO:0000313" key="12">
    <source>
        <dbReference type="Proteomes" id="UP000078476"/>
    </source>
</evidence>